<dbReference type="AlphaFoldDB" id="A0A7S4E526"/>
<dbReference type="OrthoDB" id="202470at2759"/>
<keyword evidence="7" id="KW-1185">Reference proteome</keyword>
<accession>A0A7S4E526</accession>
<evidence type="ECO:0000259" key="4">
    <source>
        <dbReference type="Pfam" id="PF16363"/>
    </source>
</evidence>
<dbReference type="Pfam" id="PF16363">
    <property type="entry name" value="GDP_Man_Dehyd"/>
    <property type="match status" value="1"/>
</dbReference>
<evidence type="ECO:0000256" key="2">
    <source>
        <dbReference type="ARBA" id="ARBA00023027"/>
    </source>
</evidence>
<gene>
    <name evidence="5" type="ORF">PCAL00307_LOCUS6376</name>
    <name evidence="6" type="ORF">PECAL_1P04150</name>
</gene>
<dbReference type="EMBL" id="CAKKNE010000001">
    <property type="protein sequence ID" value="CAH0364065.1"/>
    <property type="molecule type" value="Genomic_DNA"/>
</dbReference>
<sequence length="388" mass="42376">MASNIGLSLSDTASETTATGPRSPSSTLYSSDDDAATVATPEVWNADEAVLVTGGAGFVGSHVAEHLLRRGEKVLVIDELNEYYDVSKKRANIQLLEQLGGRNFRFFKGDICDKAFLAEVEKSCKFPKRVIHLAARAGVRPSIDDPFVYVHSNVEGTTRLLELAGQAHGNDAKFVFASSSSVYGGSKKQLFSETDAVDAPVSPYAATKKACELLAYTYHHLYGMNVAGLRFFTVFGPRGRPDMAPLKFVDKVSKGLPIDRYGDGSSSRDYTYIDDIVDGVIRALDTPLGYQIYNLGNGRPTRLNDFIRLVEEHSGKQAIINVMPEQPGDVPRTCADISKARELLGYDPKTPFSEGIAKLVKWYNESRPSIELPEDGAQQVAVVTPERA</sequence>
<protein>
    <recommendedName>
        <fullName evidence="4">NAD(P)-binding domain-containing protein</fullName>
    </recommendedName>
</protein>
<evidence type="ECO:0000313" key="5">
    <source>
        <dbReference type="EMBL" id="CAE0690940.1"/>
    </source>
</evidence>
<dbReference type="PRINTS" id="PR01713">
    <property type="entry name" value="NUCEPIMERASE"/>
</dbReference>
<proteinExistence type="inferred from homology"/>
<evidence type="ECO:0000256" key="1">
    <source>
        <dbReference type="ARBA" id="ARBA00007637"/>
    </source>
</evidence>
<name>A0A7S4E526_9STRA</name>
<dbReference type="InterPro" id="IPR016040">
    <property type="entry name" value="NAD(P)-bd_dom"/>
</dbReference>
<dbReference type="Proteomes" id="UP000789595">
    <property type="component" value="Unassembled WGS sequence"/>
</dbReference>
<dbReference type="InterPro" id="IPR036291">
    <property type="entry name" value="NAD(P)-bd_dom_sf"/>
</dbReference>
<dbReference type="PANTHER" id="PTHR43574">
    <property type="entry name" value="EPIMERASE-RELATED"/>
    <property type="match status" value="1"/>
</dbReference>
<comment type="similarity">
    <text evidence="1">Belongs to the NAD(P)-dependent epimerase/dehydratase family.</text>
</comment>
<feature type="compositionally biased region" description="Polar residues" evidence="3">
    <location>
        <begin position="1"/>
        <end position="30"/>
    </location>
</feature>
<feature type="domain" description="NAD(P)-binding" evidence="4">
    <location>
        <begin position="51"/>
        <end position="358"/>
    </location>
</feature>
<reference evidence="5" key="1">
    <citation type="submission" date="2021-01" db="EMBL/GenBank/DDBJ databases">
        <authorList>
            <person name="Corre E."/>
            <person name="Pelletier E."/>
            <person name="Niang G."/>
            <person name="Scheremetjew M."/>
            <person name="Finn R."/>
            <person name="Kale V."/>
            <person name="Holt S."/>
            <person name="Cochrane G."/>
            <person name="Meng A."/>
            <person name="Brown T."/>
            <person name="Cohen L."/>
        </authorList>
    </citation>
    <scope>NUCLEOTIDE SEQUENCE</scope>
    <source>
        <strain evidence="5">CCMP1756</strain>
    </source>
</reference>
<feature type="region of interest" description="Disordered" evidence="3">
    <location>
        <begin position="1"/>
        <end position="32"/>
    </location>
</feature>
<organism evidence="5">
    <name type="scientific">Pelagomonas calceolata</name>
    <dbReference type="NCBI Taxonomy" id="35677"/>
    <lineage>
        <taxon>Eukaryota</taxon>
        <taxon>Sar</taxon>
        <taxon>Stramenopiles</taxon>
        <taxon>Ochrophyta</taxon>
        <taxon>Pelagophyceae</taxon>
        <taxon>Pelagomonadales</taxon>
        <taxon>Pelagomonadaceae</taxon>
        <taxon>Pelagomonas</taxon>
    </lineage>
</organism>
<evidence type="ECO:0000256" key="3">
    <source>
        <dbReference type="SAM" id="MobiDB-lite"/>
    </source>
</evidence>
<dbReference type="SUPFAM" id="SSF51735">
    <property type="entry name" value="NAD(P)-binding Rossmann-fold domains"/>
    <property type="match status" value="1"/>
</dbReference>
<dbReference type="EMBL" id="HBIW01007558">
    <property type="protein sequence ID" value="CAE0690940.1"/>
    <property type="molecule type" value="Transcribed_RNA"/>
</dbReference>
<evidence type="ECO:0000313" key="7">
    <source>
        <dbReference type="Proteomes" id="UP000789595"/>
    </source>
</evidence>
<keyword evidence="2" id="KW-0520">NAD</keyword>
<reference evidence="6" key="2">
    <citation type="submission" date="2021-11" db="EMBL/GenBank/DDBJ databases">
        <authorList>
            <consortium name="Genoscope - CEA"/>
            <person name="William W."/>
        </authorList>
    </citation>
    <scope>NUCLEOTIDE SEQUENCE</scope>
</reference>
<evidence type="ECO:0000313" key="6">
    <source>
        <dbReference type="EMBL" id="CAH0364065.1"/>
    </source>
</evidence>
<dbReference type="Gene3D" id="3.40.50.720">
    <property type="entry name" value="NAD(P)-binding Rossmann-like Domain"/>
    <property type="match status" value="1"/>
</dbReference>
<dbReference type="Gene3D" id="3.90.25.10">
    <property type="entry name" value="UDP-galactose 4-epimerase, domain 1"/>
    <property type="match status" value="1"/>
</dbReference>